<reference evidence="2" key="1">
    <citation type="journal article" date="2022" name="Mol. Ecol. Resour.">
        <title>The genomes of chicory, endive, great burdock and yacon provide insights into Asteraceae palaeo-polyploidization history and plant inulin production.</title>
        <authorList>
            <person name="Fan W."/>
            <person name="Wang S."/>
            <person name="Wang H."/>
            <person name="Wang A."/>
            <person name="Jiang F."/>
            <person name="Liu H."/>
            <person name="Zhao H."/>
            <person name="Xu D."/>
            <person name="Zhang Y."/>
        </authorList>
    </citation>
    <scope>NUCLEOTIDE SEQUENCE [LARGE SCALE GENOMIC DNA]</scope>
    <source>
        <strain evidence="2">cv. Punajuju</strain>
    </source>
</reference>
<gene>
    <name evidence="1" type="ORF">L2E82_17873</name>
</gene>
<evidence type="ECO:0000313" key="2">
    <source>
        <dbReference type="Proteomes" id="UP001055811"/>
    </source>
</evidence>
<evidence type="ECO:0000313" key="1">
    <source>
        <dbReference type="EMBL" id="KAI3767613.1"/>
    </source>
</evidence>
<proteinExistence type="predicted"/>
<accession>A0ACB9F9Z8</accession>
<comment type="caution">
    <text evidence="1">The sequence shown here is derived from an EMBL/GenBank/DDBJ whole genome shotgun (WGS) entry which is preliminary data.</text>
</comment>
<keyword evidence="2" id="KW-1185">Reference proteome</keyword>
<dbReference type="EMBL" id="CM042011">
    <property type="protein sequence ID" value="KAI3767613.1"/>
    <property type="molecule type" value="Genomic_DNA"/>
</dbReference>
<organism evidence="1 2">
    <name type="scientific">Cichorium intybus</name>
    <name type="common">Chicory</name>
    <dbReference type="NCBI Taxonomy" id="13427"/>
    <lineage>
        <taxon>Eukaryota</taxon>
        <taxon>Viridiplantae</taxon>
        <taxon>Streptophyta</taxon>
        <taxon>Embryophyta</taxon>
        <taxon>Tracheophyta</taxon>
        <taxon>Spermatophyta</taxon>
        <taxon>Magnoliopsida</taxon>
        <taxon>eudicotyledons</taxon>
        <taxon>Gunneridae</taxon>
        <taxon>Pentapetalae</taxon>
        <taxon>asterids</taxon>
        <taxon>campanulids</taxon>
        <taxon>Asterales</taxon>
        <taxon>Asteraceae</taxon>
        <taxon>Cichorioideae</taxon>
        <taxon>Cichorieae</taxon>
        <taxon>Cichoriinae</taxon>
        <taxon>Cichorium</taxon>
    </lineage>
</organism>
<dbReference type="Proteomes" id="UP001055811">
    <property type="component" value="Linkage Group LG03"/>
</dbReference>
<sequence length="86" mass="10119">MLIGWLKDFYVNFFIFPLFTLPCISVICKYFDIFAICPQRNVLHFNTTKKNFIIYSDCPCFLLYYKDPSLIQTQKQSNTIGSNKVS</sequence>
<reference evidence="1 2" key="2">
    <citation type="journal article" date="2022" name="Mol. Ecol. Resour.">
        <title>The genomes of chicory, endive, great burdock and yacon provide insights into Asteraceae paleo-polyploidization history and plant inulin production.</title>
        <authorList>
            <person name="Fan W."/>
            <person name="Wang S."/>
            <person name="Wang H."/>
            <person name="Wang A."/>
            <person name="Jiang F."/>
            <person name="Liu H."/>
            <person name="Zhao H."/>
            <person name="Xu D."/>
            <person name="Zhang Y."/>
        </authorList>
    </citation>
    <scope>NUCLEOTIDE SEQUENCE [LARGE SCALE GENOMIC DNA]</scope>
    <source>
        <strain evidence="2">cv. Punajuju</strain>
        <tissue evidence="1">Leaves</tissue>
    </source>
</reference>
<protein>
    <submittedName>
        <fullName evidence="1">Uncharacterized protein</fullName>
    </submittedName>
</protein>
<name>A0ACB9F9Z8_CICIN</name>